<evidence type="ECO:0000313" key="2">
    <source>
        <dbReference type="Proteomes" id="UP001150581"/>
    </source>
</evidence>
<gene>
    <name evidence="1" type="primary">SIS1_2</name>
    <name evidence="1" type="ORF">LPJ66_008560</name>
</gene>
<proteinExistence type="predicted"/>
<organism evidence="1 2">
    <name type="scientific">Kickxella alabastrina</name>
    <dbReference type="NCBI Taxonomy" id="61397"/>
    <lineage>
        <taxon>Eukaryota</taxon>
        <taxon>Fungi</taxon>
        <taxon>Fungi incertae sedis</taxon>
        <taxon>Zoopagomycota</taxon>
        <taxon>Kickxellomycotina</taxon>
        <taxon>Kickxellomycetes</taxon>
        <taxon>Kickxellales</taxon>
        <taxon>Kickxellaceae</taxon>
        <taxon>Kickxella</taxon>
    </lineage>
</organism>
<protein>
    <submittedName>
        <fullName evidence="1">Molecular chaperone (DnaJ super)</fullName>
    </submittedName>
</protein>
<evidence type="ECO:0000313" key="1">
    <source>
        <dbReference type="EMBL" id="KAJ1888473.1"/>
    </source>
</evidence>
<reference evidence="1" key="1">
    <citation type="submission" date="2022-07" db="EMBL/GenBank/DDBJ databases">
        <title>Phylogenomic reconstructions and comparative analyses of Kickxellomycotina fungi.</title>
        <authorList>
            <person name="Reynolds N.K."/>
            <person name="Stajich J.E."/>
            <person name="Barry K."/>
            <person name="Grigoriev I.V."/>
            <person name="Crous P."/>
            <person name="Smith M.E."/>
        </authorList>
    </citation>
    <scope>NUCLEOTIDE SEQUENCE</scope>
    <source>
        <strain evidence="1">Benny 63K</strain>
    </source>
</reference>
<dbReference type="Proteomes" id="UP001150581">
    <property type="component" value="Unassembled WGS sequence"/>
</dbReference>
<name>A0ACC1I6D0_9FUNG</name>
<feature type="non-terminal residue" evidence="1">
    <location>
        <position position="238"/>
    </location>
</feature>
<dbReference type="EMBL" id="JANBPG010001747">
    <property type="protein sequence ID" value="KAJ1888473.1"/>
    <property type="molecule type" value="Genomic_DNA"/>
</dbReference>
<sequence length="238" mass="24562">MGKDYYAILAVSKDASEDEIKKAYRKLALKWHPDRHQDDKATADGKFKEISEAYEVLSDKSKRQIYDQFGEEGLKGGGGAPGGGGPPGGGGGFPGGGSFSFTSGGPGGFGGFHPSNPEDIFAQLFGGMGGMGGGHGGHGGHGGGHGGGSQFMDVDGGLGGMFGGGGGGMPQRMQSSSARRPQEVTRQLAVSLEDLYKGCTKKLKVTRRVRGGDGVVRTTEKVLQVDIKPGWKAGTKVR</sequence>
<accession>A0ACC1I6D0</accession>
<comment type="caution">
    <text evidence="1">The sequence shown here is derived from an EMBL/GenBank/DDBJ whole genome shotgun (WGS) entry which is preliminary data.</text>
</comment>
<keyword evidence="2" id="KW-1185">Reference proteome</keyword>